<accession>A0A167Y2U8</accession>
<evidence type="ECO:0000313" key="2">
    <source>
        <dbReference type="EMBL" id="OAA65764.1"/>
    </source>
</evidence>
<protein>
    <submittedName>
        <fullName evidence="2">Uncharacterized protein</fullName>
    </submittedName>
</protein>
<reference evidence="2 3" key="1">
    <citation type="journal article" date="2016" name="Genome Biol. Evol.">
        <title>Divergent and convergent evolution of fungal pathogenicity.</title>
        <authorList>
            <person name="Shang Y."/>
            <person name="Xiao G."/>
            <person name="Zheng P."/>
            <person name="Cen K."/>
            <person name="Zhan S."/>
            <person name="Wang C."/>
        </authorList>
    </citation>
    <scope>NUCLEOTIDE SEQUENCE [LARGE SCALE GENOMIC DNA]</scope>
    <source>
        <strain evidence="2 3">RCEF 264</strain>
    </source>
</reference>
<dbReference type="Proteomes" id="UP000076874">
    <property type="component" value="Unassembled WGS sequence"/>
</dbReference>
<sequence>MDSPSMHNTNLAPGARGDVVSAGTPPAEPRFPTTRANAPDGCDQNGQQLVEAAQVPLPPSPLNPSYPRSTGMDRETLRQRRGFWHDLSVDMAAVQLHDNFEFLNDVCLYEIECASPSFQTTPQTCKPRRLATDDEMLAGSKVWRTPSPARRPDGIYVDMLDRPIPR</sequence>
<organism evidence="2 3">
    <name type="scientific">Niveomyces insectorum RCEF 264</name>
    <dbReference type="NCBI Taxonomy" id="1081102"/>
    <lineage>
        <taxon>Eukaryota</taxon>
        <taxon>Fungi</taxon>
        <taxon>Dikarya</taxon>
        <taxon>Ascomycota</taxon>
        <taxon>Pezizomycotina</taxon>
        <taxon>Sordariomycetes</taxon>
        <taxon>Hypocreomycetidae</taxon>
        <taxon>Hypocreales</taxon>
        <taxon>Cordycipitaceae</taxon>
        <taxon>Niveomyces</taxon>
    </lineage>
</organism>
<gene>
    <name evidence="2" type="ORF">SPI_02551</name>
</gene>
<dbReference type="EMBL" id="AZHD01000003">
    <property type="protein sequence ID" value="OAA65764.1"/>
    <property type="molecule type" value="Genomic_DNA"/>
</dbReference>
<keyword evidence="3" id="KW-1185">Reference proteome</keyword>
<feature type="region of interest" description="Disordered" evidence="1">
    <location>
        <begin position="1"/>
        <end position="72"/>
    </location>
</feature>
<evidence type="ECO:0000256" key="1">
    <source>
        <dbReference type="SAM" id="MobiDB-lite"/>
    </source>
</evidence>
<comment type="caution">
    <text evidence="2">The sequence shown here is derived from an EMBL/GenBank/DDBJ whole genome shotgun (WGS) entry which is preliminary data.</text>
</comment>
<feature type="compositionally biased region" description="Polar residues" evidence="1">
    <location>
        <begin position="1"/>
        <end position="11"/>
    </location>
</feature>
<evidence type="ECO:0000313" key="3">
    <source>
        <dbReference type="Proteomes" id="UP000076874"/>
    </source>
</evidence>
<dbReference type="AlphaFoldDB" id="A0A167Y2U8"/>
<proteinExistence type="predicted"/>
<name>A0A167Y2U8_9HYPO</name>